<dbReference type="SMART" id="SM00028">
    <property type="entry name" value="TPR"/>
    <property type="match status" value="3"/>
</dbReference>
<evidence type="ECO:0000256" key="1">
    <source>
        <dbReference type="ARBA" id="ARBA00022737"/>
    </source>
</evidence>
<name>A0A9X0WDB2_9GAMM</name>
<sequence length="367" mass="40120">MSHEPQHFTISEQDFDLTLLPKVGRVPGTPEFRKHVTKYFRKQYAGQPGEVTVDFADGAISVTWMPASTAADPQQAIIDLLNAGDYARAAPMLETLLQANPNDHMALYNLGMVYSDQGRLDDARGLLKRATDLAPDHAHSWTALGVAALRMNDVDAARPALEKAVALEPHNLYAQRTLGTLQAMTGDANAALDTLRTATRLGPNDPITLLSLAQTLLDQDPAAHADEADGLLRQVMSIAPHGEIADKASRLRSSIANLKFRSNAEGDLRHDAVFYCLGALERFAGMTDQQLNPLVTEMATLGQSGLNVNDPETTYRLKLLPGEFTGLQVVCMMHVGVKRLHPQLDSGMDIDQEYEAALALYRRKKDS</sequence>
<evidence type="ECO:0000313" key="5">
    <source>
        <dbReference type="Proteomes" id="UP001138768"/>
    </source>
</evidence>
<accession>A0A9X0WDB2</accession>
<dbReference type="PANTHER" id="PTHR45586:SF1">
    <property type="entry name" value="LIPOPOLYSACCHARIDE ASSEMBLY PROTEIN B"/>
    <property type="match status" value="1"/>
</dbReference>
<dbReference type="InterPro" id="IPR011990">
    <property type="entry name" value="TPR-like_helical_dom_sf"/>
</dbReference>
<dbReference type="EMBL" id="NRRY01000058">
    <property type="protein sequence ID" value="MBK1621080.1"/>
    <property type="molecule type" value="Genomic_DNA"/>
</dbReference>
<comment type="caution">
    <text evidence="4">The sequence shown here is derived from an EMBL/GenBank/DDBJ whole genome shotgun (WGS) entry which is preliminary data.</text>
</comment>
<dbReference type="Pfam" id="PF13432">
    <property type="entry name" value="TPR_16"/>
    <property type="match status" value="2"/>
</dbReference>
<gene>
    <name evidence="4" type="ORF">CKO42_22180</name>
</gene>
<dbReference type="InterPro" id="IPR019734">
    <property type="entry name" value="TPR_rpt"/>
</dbReference>
<organism evidence="4 5">
    <name type="scientific">Lamprobacter modestohalophilus</name>
    <dbReference type="NCBI Taxonomy" id="1064514"/>
    <lineage>
        <taxon>Bacteria</taxon>
        <taxon>Pseudomonadati</taxon>
        <taxon>Pseudomonadota</taxon>
        <taxon>Gammaproteobacteria</taxon>
        <taxon>Chromatiales</taxon>
        <taxon>Chromatiaceae</taxon>
        <taxon>Lamprobacter</taxon>
    </lineage>
</organism>
<dbReference type="PANTHER" id="PTHR45586">
    <property type="entry name" value="TPR REPEAT-CONTAINING PROTEIN PA4667"/>
    <property type="match status" value="1"/>
</dbReference>
<dbReference type="PROSITE" id="PS50005">
    <property type="entry name" value="TPR"/>
    <property type="match status" value="3"/>
</dbReference>
<evidence type="ECO:0008006" key="6">
    <source>
        <dbReference type="Google" id="ProtNLM"/>
    </source>
</evidence>
<dbReference type="InterPro" id="IPR051012">
    <property type="entry name" value="CellSynth/LPSAsmb/PSIAsmb"/>
</dbReference>
<protein>
    <recommendedName>
        <fullName evidence="6">Tetratricopeptide repeat protein</fullName>
    </recommendedName>
</protein>
<dbReference type="Proteomes" id="UP001138768">
    <property type="component" value="Unassembled WGS sequence"/>
</dbReference>
<feature type="repeat" description="TPR" evidence="3">
    <location>
        <begin position="104"/>
        <end position="137"/>
    </location>
</feature>
<feature type="repeat" description="TPR" evidence="3">
    <location>
        <begin position="172"/>
        <end position="205"/>
    </location>
</feature>
<dbReference type="AlphaFoldDB" id="A0A9X0WDB2"/>
<dbReference type="RefSeq" id="WP_200249258.1">
    <property type="nucleotide sequence ID" value="NZ_NRRY01000058.1"/>
</dbReference>
<evidence type="ECO:0000256" key="3">
    <source>
        <dbReference type="PROSITE-ProRule" id="PRU00339"/>
    </source>
</evidence>
<keyword evidence="5" id="KW-1185">Reference proteome</keyword>
<evidence type="ECO:0000313" key="4">
    <source>
        <dbReference type="EMBL" id="MBK1621080.1"/>
    </source>
</evidence>
<keyword evidence="2 3" id="KW-0802">TPR repeat</keyword>
<dbReference type="Gene3D" id="1.25.40.10">
    <property type="entry name" value="Tetratricopeptide repeat domain"/>
    <property type="match status" value="1"/>
</dbReference>
<keyword evidence="1" id="KW-0677">Repeat</keyword>
<feature type="repeat" description="TPR" evidence="3">
    <location>
        <begin position="138"/>
        <end position="171"/>
    </location>
</feature>
<proteinExistence type="predicted"/>
<dbReference type="SUPFAM" id="SSF48452">
    <property type="entry name" value="TPR-like"/>
    <property type="match status" value="1"/>
</dbReference>
<reference evidence="4 5" key="1">
    <citation type="journal article" date="2020" name="Microorganisms">
        <title>Osmotic Adaptation and Compatible Solute Biosynthesis of Phototrophic Bacteria as Revealed from Genome Analyses.</title>
        <authorList>
            <person name="Imhoff J.F."/>
            <person name="Rahn T."/>
            <person name="Kunzel S."/>
            <person name="Keller A."/>
            <person name="Neulinger S.C."/>
        </authorList>
    </citation>
    <scope>NUCLEOTIDE SEQUENCE [LARGE SCALE GENOMIC DNA]</scope>
    <source>
        <strain evidence="4 5">DSM 25653</strain>
    </source>
</reference>
<evidence type="ECO:0000256" key="2">
    <source>
        <dbReference type="ARBA" id="ARBA00022803"/>
    </source>
</evidence>